<evidence type="ECO:0000313" key="2">
    <source>
        <dbReference type="Proteomes" id="UP000663722"/>
    </source>
</evidence>
<dbReference type="Proteomes" id="UP000663722">
    <property type="component" value="Chromosome"/>
</dbReference>
<keyword evidence="2" id="KW-1185">Reference proteome</keyword>
<dbReference type="EMBL" id="CP061800">
    <property type="protein sequence ID" value="QTA89817.1"/>
    <property type="molecule type" value="Genomic_DNA"/>
</dbReference>
<gene>
    <name evidence="1" type="ORF">dnm_058740</name>
</gene>
<dbReference type="Gene3D" id="3.10.129.10">
    <property type="entry name" value="Hotdog Thioesterase"/>
    <property type="match status" value="1"/>
</dbReference>
<dbReference type="AlphaFoldDB" id="A0A975GQF2"/>
<organism evidence="1 2">
    <name type="scientific">Desulfonema magnum</name>
    <dbReference type="NCBI Taxonomy" id="45655"/>
    <lineage>
        <taxon>Bacteria</taxon>
        <taxon>Pseudomonadati</taxon>
        <taxon>Thermodesulfobacteriota</taxon>
        <taxon>Desulfobacteria</taxon>
        <taxon>Desulfobacterales</taxon>
        <taxon>Desulfococcaceae</taxon>
        <taxon>Desulfonema</taxon>
    </lineage>
</organism>
<sequence length="53" mass="5824">MLIRHETLIHYDLCGEPVSLEEDFSRAEFVTTENMAADKSGLVHGGFISGLAD</sequence>
<reference evidence="1" key="1">
    <citation type="journal article" date="2021" name="Microb. Physiol.">
        <title>Proteogenomic Insights into the Physiology of Marine, Sulfate-Reducing, Filamentous Desulfonema limicola and Desulfonema magnum.</title>
        <authorList>
            <person name="Schnaars V."/>
            <person name="Wohlbrand L."/>
            <person name="Scheve S."/>
            <person name="Hinrichs C."/>
            <person name="Reinhardt R."/>
            <person name="Rabus R."/>
        </authorList>
    </citation>
    <scope>NUCLEOTIDE SEQUENCE</scope>
    <source>
        <strain evidence="1">4be13</strain>
    </source>
</reference>
<protein>
    <recommendedName>
        <fullName evidence="3">Thioesterase</fullName>
    </recommendedName>
</protein>
<dbReference type="KEGG" id="dmm:dnm_058740"/>
<evidence type="ECO:0008006" key="3">
    <source>
        <dbReference type="Google" id="ProtNLM"/>
    </source>
</evidence>
<evidence type="ECO:0000313" key="1">
    <source>
        <dbReference type="EMBL" id="QTA89817.1"/>
    </source>
</evidence>
<accession>A0A975GQF2</accession>
<dbReference type="RefSeq" id="WP_207678282.1">
    <property type="nucleotide sequence ID" value="NZ_CP061800.1"/>
</dbReference>
<proteinExistence type="predicted"/>
<name>A0A975GQF2_9BACT</name>